<sequence>MEVKETPSKFLPLEDISFWGASLEVYDDNVVLTSTSDISRIGITSLELAIRNICVKNQMDLFEIINGATVVWEDSVFANEDFKIFLDECLKWDLELRPTSTIDASSIFSEQQSWTL</sequence>
<name>A0AAD8LUN1_9APIA</name>
<dbReference type="AlphaFoldDB" id="A0AAD8LUN1"/>
<gene>
    <name evidence="1" type="ORF">POM88_054592</name>
</gene>
<reference evidence="1" key="1">
    <citation type="submission" date="2023-02" db="EMBL/GenBank/DDBJ databases">
        <title>Genome of toxic invasive species Heracleum sosnowskyi carries increased number of genes despite the absence of recent whole-genome duplications.</title>
        <authorList>
            <person name="Schelkunov M."/>
            <person name="Shtratnikova V."/>
            <person name="Makarenko M."/>
            <person name="Klepikova A."/>
            <person name="Omelchenko D."/>
            <person name="Novikova G."/>
            <person name="Obukhova E."/>
            <person name="Bogdanov V."/>
            <person name="Penin A."/>
            <person name="Logacheva M."/>
        </authorList>
    </citation>
    <scope>NUCLEOTIDE SEQUENCE</scope>
    <source>
        <strain evidence="1">Hsosn_3</strain>
        <tissue evidence="1">Leaf</tissue>
    </source>
</reference>
<organism evidence="1 2">
    <name type="scientific">Heracleum sosnowskyi</name>
    <dbReference type="NCBI Taxonomy" id="360622"/>
    <lineage>
        <taxon>Eukaryota</taxon>
        <taxon>Viridiplantae</taxon>
        <taxon>Streptophyta</taxon>
        <taxon>Embryophyta</taxon>
        <taxon>Tracheophyta</taxon>
        <taxon>Spermatophyta</taxon>
        <taxon>Magnoliopsida</taxon>
        <taxon>eudicotyledons</taxon>
        <taxon>Gunneridae</taxon>
        <taxon>Pentapetalae</taxon>
        <taxon>asterids</taxon>
        <taxon>campanulids</taxon>
        <taxon>Apiales</taxon>
        <taxon>Apiaceae</taxon>
        <taxon>Apioideae</taxon>
        <taxon>apioid superclade</taxon>
        <taxon>Tordylieae</taxon>
        <taxon>Tordyliinae</taxon>
        <taxon>Heracleum</taxon>
    </lineage>
</organism>
<keyword evidence="2" id="KW-1185">Reference proteome</keyword>
<protein>
    <submittedName>
        <fullName evidence="1">Uncharacterized protein</fullName>
    </submittedName>
</protein>
<accession>A0AAD8LUN1</accession>
<dbReference type="EMBL" id="JAUIZM010000061">
    <property type="protein sequence ID" value="KAK1350671.1"/>
    <property type="molecule type" value="Genomic_DNA"/>
</dbReference>
<dbReference type="Proteomes" id="UP001237642">
    <property type="component" value="Unassembled WGS sequence"/>
</dbReference>
<evidence type="ECO:0000313" key="2">
    <source>
        <dbReference type="Proteomes" id="UP001237642"/>
    </source>
</evidence>
<comment type="caution">
    <text evidence="1">The sequence shown here is derived from an EMBL/GenBank/DDBJ whole genome shotgun (WGS) entry which is preliminary data.</text>
</comment>
<proteinExistence type="predicted"/>
<evidence type="ECO:0000313" key="1">
    <source>
        <dbReference type="EMBL" id="KAK1350671.1"/>
    </source>
</evidence>
<reference evidence="1" key="2">
    <citation type="submission" date="2023-05" db="EMBL/GenBank/DDBJ databases">
        <authorList>
            <person name="Schelkunov M.I."/>
        </authorList>
    </citation>
    <scope>NUCLEOTIDE SEQUENCE</scope>
    <source>
        <strain evidence="1">Hsosn_3</strain>
        <tissue evidence="1">Leaf</tissue>
    </source>
</reference>